<gene>
    <name evidence="8" type="ORF">ACFQ03_25750</name>
</gene>
<feature type="chain" id="PRO_5044995917" description="Peptidyl-prolyl cis-trans isomerase" evidence="5">
    <location>
        <begin position="22"/>
        <end position="234"/>
    </location>
</feature>
<dbReference type="Pfam" id="PF00160">
    <property type="entry name" value="Pro_isomerase"/>
    <property type="match status" value="1"/>
</dbReference>
<dbReference type="RefSeq" id="WP_186328215.1">
    <property type="nucleotide sequence ID" value="NZ_JBHTIU010000111.1"/>
</dbReference>
<sequence length="234" mass="24938">MPYSKGFKAALVCSLAAALLAGCGGKSGGEAGQGSQNGQPATTQAPSASPGQAKKWSQPPAMTIDPEQTYQAEFETSKGTFTIELFAKEAPNTVNNFVFLAKEGYYDGVTFHRIIETFMIQTGDPTGTGTGTPGYYIKDELDSGYTYEPGIVAMAKSGKDRNGSQFFICTGEDSYNLNLQPDYSIFGKVIEGMDTVQEIAATPVKMNPKGNDRTPSLPTETVTINKVTIHEAGQ</sequence>
<feature type="domain" description="PPIase cyclophilin-type" evidence="7">
    <location>
        <begin position="79"/>
        <end position="229"/>
    </location>
</feature>
<evidence type="ECO:0000256" key="5">
    <source>
        <dbReference type="RuleBase" id="RU363019"/>
    </source>
</evidence>
<evidence type="ECO:0000256" key="1">
    <source>
        <dbReference type="ARBA" id="ARBA00000971"/>
    </source>
</evidence>
<comment type="similarity">
    <text evidence="5">Belongs to the cyclophilin-type PPIase family.</text>
</comment>
<name>A0ABW3DHT2_9BACL</name>
<evidence type="ECO:0000256" key="6">
    <source>
        <dbReference type="SAM" id="MobiDB-lite"/>
    </source>
</evidence>
<comment type="caution">
    <text evidence="8">The sequence shown here is derived from an EMBL/GenBank/DDBJ whole genome shotgun (WGS) entry which is preliminary data.</text>
</comment>
<dbReference type="PRINTS" id="PR00153">
    <property type="entry name" value="CSAPPISMRASE"/>
</dbReference>
<dbReference type="PANTHER" id="PTHR45625:SF4">
    <property type="entry name" value="PEPTIDYLPROLYL ISOMERASE DOMAIN AND WD REPEAT-CONTAINING PROTEIN 1"/>
    <property type="match status" value="1"/>
</dbReference>
<evidence type="ECO:0000259" key="7">
    <source>
        <dbReference type="PROSITE" id="PS50072"/>
    </source>
</evidence>
<evidence type="ECO:0000256" key="2">
    <source>
        <dbReference type="ARBA" id="ARBA00002388"/>
    </source>
</evidence>
<reference evidence="9" key="1">
    <citation type="journal article" date="2019" name="Int. J. Syst. Evol. Microbiol.">
        <title>The Global Catalogue of Microorganisms (GCM) 10K type strain sequencing project: providing services to taxonomists for standard genome sequencing and annotation.</title>
        <authorList>
            <consortium name="The Broad Institute Genomics Platform"/>
            <consortium name="The Broad Institute Genome Sequencing Center for Infectious Disease"/>
            <person name="Wu L."/>
            <person name="Ma J."/>
        </authorList>
    </citation>
    <scope>NUCLEOTIDE SEQUENCE [LARGE SCALE GENOMIC DNA]</scope>
    <source>
        <strain evidence="9">CCUG 57263</strain>
    </source>
</reference>
<keyword evidence="4 5" id="KW-0413">Isomerase</keyword>
<feature type="signal peptide" evidence="5">
    <location>
        <begin position="1"/>
        <end position="21"/>
    </location>
</feature>
<organism evidence="8 9">
    <name type="scientific">Paenibacillus residui</name>
    <dbReference type="NCBI Taxonomy" id="629724"/>
    <lineage>
        <taxon>Bacteria</taxon>
        <taxon>Bacillati</taxon>
        <taxon>Bacillota</taxon>
        <taxon>Bacilli</taxon>
        <taxon>Bacillales</taxon>
        <taxon>Paenibacillaceae</taxon>
        <taxon>Paenibacillus</taxon>
    </lineage>
</organism>
<dbReference type="PROSITE" id="PS00170">
    <property type="entry name" value="CSA_PPIASE_1"/>
    <property type="match status" value="1"/>
</dbReference>
<evidence type="ECO:0000313" key="9">
    <source>
        <dbReference type="Proteomes" id="UP001597120"/>
    </source>
</evidence>
<evidence type="ECO:0000313" key="8">
    <source>
        <dbReference type="EMBL" id="MFD0872533.1"/>
    </source>
</evidence>
<dbReference type="PROSITE" id="PS50072">
    <property type="entry name" value="CSA_PPIASE_2"/>
    <property type="match status" value="1"/>
</dbReference>
<comment type="catalytic activity">
    <reaction evidence="1 5">
        <text>[protein]-peptidylproline (omega=180) = [protein]-peptidylproline (omega=0)</text>
        <dbReference type="Rhea" id="RHEA:16237"/>
        <dbReference type="Rhea" id="RHEA-COMP:10747"/>
        <dbReference type="Rhea" id="RHEA-COMP:10748"/>
        <dbReference type="ChEBI" id="CHEBI:83833"/>
        <dbReference type="ChEBI" id="CHEBI:83834"/>
        <dbReference type="EC" id="5.2.1.8"/>
    </reaction>
</comment>
<dbReference type="EC" id="5.2.1.8" evidence="5"/>
<keyword evidence="5" id="KW-0732">Signal</keyword>
<feature type="compositionally biased region" description="Polar residues" evidence="6">
    <location>
        <begin position="36"/>
        <end position="50"/>
    </location>
</feature>
<feature type="region of interest" description="Disordered" evidence="6">
    <location>
        <begin position="27"/>
        <end position="61"/>
    </location>
</feature>
<dbReference type="InterPro" id="IPR002130">
    <property type="entry name" value="Cyclophilin-type_PPIase_dom"/>
</dbReference>
<dbReference type="Proteomes" id="UP001597120">
    <property type="component" value="Unassembled WGS sequence"/>
</dbReference>
<dbReference type="InterPro" id="IPR029000">
    <property type="entry name" value="Cyclophilin-like_dom_sf"/>
</dbReference>
<dbReference type="SUPFAM" id="SSF50891">
    <property type="entry name" value="Cyclophilin-like"/>
    <property type="match status" value="1"/>
</dbReference>
<accession>A0ABW3DHT2</accession>
<keyword evidence="9" id="KW-1185">Reference proteome</keyword>
<evidence type="ECO:0000256" key="4">
    <source>
        <dbReference type="ARBA" id="ARBA00023235"/>
    </source>
</evidence>
<dbReference type="CDD" id="cd00317">
    <property type="entry name" value="cyclophilin"/>
    <property type="match status" value="1"/>
</dbReference>
<dbReference type="InterPro" id="IPR020892">
    <property type="entry name" value="Cyclophilin-type_PPIase_CS"/>
</dbReference>
<comment type="function">
    <text evidence="2 5">PPIases accelerate the folding of proteins. It catalyzes the cis-trans isomerization of proline imidic peptide bonds in oligopeptides.</text>
</comment>
<dbReference type="Gene3D" id="2.40.100.10">
    <property type="entry name" value="Cyclophilin-like"/>
    <property type="match status" value="1"/>
</dbReference>
<evidence type="ECO:0000256" key="3">
    <source>
        <dbReference type="ARBA" id="ARBA00023110"/>
    </source>
</evidence>
<dbReference type="InterPro" id="IPR044666">
    <property type="entry name" value="Cyclophilin_A-like"/>
</dbReference>
<dbReference type="GO" id="GO:0003755">
    <property type="term" value="F:peptidyl-prolyl cis-trans isomerase activity"/>
    <property type="evidence" value="ECO:0007669"/>
    <property type="project" value="UniProtKB-EC"/>
</dbReference>
<dbReference type="PROSITE" id="PS51257">
    <property type="entry name" value="PROKAR_LIPOPROTEIN"/>
    <property type="match status" value="1"/>
</dbReference>
<dbReference type="EMBL" id="JBHTIU010000111">
    <property type="protein sequence ID" value="MFD0872533.1"/>
    <property type="molecule type" value="Genomic_DNA"/>
</dbReference>
<keyword evidence="3 5" id="KW-0697">Rotamase</keyword>
<proteinExistence type="inferred from homology"/>
<dbReference type="PANTHER" id="PTHR45625">
    <property type="entry name" value="PEPTIDYL-PROLYL CIS-TRANS ISOMERASE-RELATED"/>
    <property type="match status" value="1"/>
</dbReference>
<protein>
    <recommendedName>
        <fullName evidence="5">Peptidyl-prolyl cis-trans isomerase</fullName>
        <shortName evidence="5">PPIase</shortName>
        <ecNumber evidence="5">5.2.1.8</ecNumber>
    </recommendedName>
</protein>